<reference evidence="2 3" key="1">
    <citation type="submission" date="2024-04" db="EMBL/GenBank/DDBJ databases">
        <authorList>
            <person name="Fracassetti M."/>
        </authorList>
    </citation>
    <scope>NUCLEOTIDE SEQUENCE [LARGE SCALE GENOMIC DNA]</scope>
</reference>
<proteinExistence type="predicted"/>
<dbReference type="AlphaFoldDB" id="A0AAV2G767"/>
<keyword evidence="3" id="KW-1185">Reference proteome</keyword>
<evidence type="ECO:0000313" key="3">
    <source>
        <dbReference type="Proteomes" id="UP001497516"/>
    </source>
</evidence>
<evidence type="ECO:0000256" key="1">
    <source>
        <dbReference type="SAM" id="MobiDB-lite"/>
    </source>
</evidence>
<feature type="compositionally biased region" description="Low complexity" evidence="1">
    <location>
        <begin position="49"/>
        <end position="64"/>
    </location>
</feature>
<evidence type="ECO:0000313" key="2">
    <source>
        <dbReference type="EMBL" id="CAL1405593.1"/>
    </source>
</evidence>
<gene>
    <name evidence="2" type="ORF">LTRI10_LOCUS45372</name>
</gene>
<sequence length="137" mass="15167">MNFSVLCVLGGRPEKGKTISPISDSEKLSLSSLYSRRRSPFSLDRHRSSLSSPPSWPSSLSRLSNQSTTGVPLHPADHRHFKSPPRPLLSPMKQTALENQGVVVIASFSPPRPRRRSPKEVPSVEGTASFSFELRYV</sequence>
<organism evidence="2 3">
    <name type="scientific">Linum trigynum</name>
    <dbReference type="NCBI Taxonomy" id="586398"/>
    <lineage>
        <taxon>Eukaryota</taxon>
        <taxon>Viridiplantae</taxon>
        <taxon>Streptophyta</taxon>
        <taxon>Embryophyta</taxon>
        <taxon>Tracheophyta</taxon>
        <taxon>Spermatophyta</taxon>
        <taxon>Magnoliopsida</taxon>
        <taxon>eudicotyledons</taxon>
        <taxon>Gunneridae</taxon>
        <taxon>Pentapetalae</taxon>
        <taxon>rosids</taxon>
        <taxon>fabids</taxon>
        <taxon>Malpighiales</taxon>
        <taxon>Linaceae</taxon>
        <taxon>Linum</taxon>
    </lineage>
</organism>
<protein>
    <submittedName>
        <fullName evidence="2">Uncharacterized protein</fullName>
    </submittedName>
</protein>
<feature type="region of interest" description="Disordered" evidence="1">
    <location>
        <begin position="40"/>
        <end position="91"/>
    </location>
</feature>
<name>A0AAV2G767_9ROSI</name>
<dbReference type="EMBL" id="OZ034821">
    <property type="protein sequence ID" value="CAL1405593.1"/>
    <property type="molecule type" value="Genomic_DNA"/>
</dbReference>
<dbReference type="Proteomes" id="UP001497516">
    <property type="component" value="Chromosome 8"/>
</dbReference>
<accession>A0AAV2G767</accession>